<dbReference type="NCBIfam" id="TIGR02605">
    <property type="entry name" value="CxxC_CxxC_SSSS"/>
    <property type="match status" value="1"/>
</dbReference>
<dbReference type="AlphaFoldDB" id="A0A6J6LWI4"/>
<dbReference type="EMBL" id="CAEZWO010000096">
    <property type="protein sequence ID" value="CAB4664864.1"/>
    <property type="molecule type" value="Genomic_DNA"/>
</dbReference>
<evidence type="ECO:0000313" key="3">
    <source>
        <dbReference type="EMBL" id="CAB4664864.1"/>
    </source>
</evidence>
<protein>
    <submittedName>
        <fullName evidence="3">Unannotated protein</fullName>
    </submittedName>
</protein>
<name>A0A6J6LWI4_9ZZZZ</name>
<dbReference type="SMART" id="SM00834">
    <property type="entry name" value="CxxC_CXXC_SSSS"/>
    <property type="match status" value="1"/>
</dbReference>
<dbReference type="Pfam" id="PF09723">
    <property type="entry name" value="Zn_ribbon_8"/>
    <property type="match status" value="1"/>
</dbReference>
<feature type="region of interest" description="Disordered" evidence="1">
    <location>
        <begin position="54"/>
        <end position="91"/>
    </location>
</feature>
<dbReference type="InterPro" id="IPR013429">
    <property type="entry name" value="Regulatory_FmdB_Zinc_ribbon"/>
</dbReference>
<evidence type="ECO:0000256" key="1">
    <source>
        <dbReference type="SAM" id="MobiDB-lite"/>
    </source>
</evidence>
<gene>
    <name evidence="3" type="ORF">UFOPK2254_00968</name>
</gene>
<sequence length="91" mass="9781">MPTYQYVCSACSHEFEEFQAFSDDSLTTCPECQGELRKIYTAVGVVFKGSGFYKTDSKSSSTGTAALPTPKETPAVKAPAENKVTPATKSE</sequence>
<evidence type="ECO:0000259" key="2">
    <source>
        <dbReference type="SMART" id="SM00834"/>
    </source>
</evidence>
<dbReference type="PANTHER" id="PTHR34404:SF2">
    <property type="entry name" value="CONSERVED SERINE RICH PROTEIN"/>
    <property type="match status" value="1"/>
</dbReference>
<reference evidence="3" key="1">
    <citation type="submission" date="2020-05" db="EMBL/GenBank/DDBJ databases">
        <authorList>
            <person name="Chiriac C."/>
            <person name="Salcher M."/>
            <person name="Ghai R."/>
            <person name="Kavagutti S V."/>
        </authorList>
    </citation>
    <scope>NUCLEOTIDE SEQUENCE</scope>
</reference>
<feature type="domain" description="Putative regulatory protein FmdB zinc ribbon" evidence="2">
    <location>
        <begin position="1"/>
        <end position="41"/>
    </location>
</feature>
<organism evidence="3">
    <name type="scientific">freshwater metagenome</name>
    <dbReference type="NCBI Taxonomy" id="449393"/>
    <lineage>
        <taxon>unclassified sequences</taxon>
        <taxon>metagenomes</taxon>
        <taxon>ecological metagenomes</taxon>
    </lineage>
</organism>
<dbReference type="PANTHER" id="PTHR34404">
    <property type="entry name" value="REGULATORY PROTEIN, FMDB FAMILY"/>
    <property type="match status" value="1"/>
</dbReference>
<accession>A0A6J6LWI4</accession>
<proteinExistence type="predicted"/>